<keyword evidence="4 11" id="KW-0548">Nucleotidyltransferase</keyword>
<dbReference type="Gene3D" id="3.90.550.10">
    <property type="entry name" value="Spore Coat Polysaccharide Biosynthesis Protein SpsA, Chain A"/>
    <property type="match status" value="1"/>
</dbReference>
<dbReference type="EMBL" id="LFDV01000002">
    <property type="protein sequence ID" value="KTB48754.1"/>
    <property type="molecule type" value="Genomic_DNA"/>
</dbReference>
<keyword evidence="6" id="KW-0012">Acyltransferase</keyword>
<evidence type="ECO:0000256" key="7">
    <source>
        <dbReference type="ARBA" id="ARBA00048247"/>
    </source>
</evidence>
<dbReference type="GO" id="GO:0008879">
    <property type="term" value="F:glucose-1-phosphate thymidylyltransferase activity"/>
    <property type="evidence" value="ECO:0007669"/>
    <property type="project" value="UniProtKB-EC"/>
</dbReference>
<dbReference type="Pfam" id="PF00483">
    <property type="entry name" value="NTP_transferase"/>
    <property type="match status" value="1"/>
</dbReference>
<dbReference type="InterPro" id="IPR050065">
    <property type="entry name" value="GlmU-like"/>
</dbReference>
<organism evidence="11 12">
    <name type="scientific">Dehalogenimonas alkenigignens</name>
    <dbReference type="NCBI Taxonomy" id="1217799"/>
    <lineage>
        <taxon>Bacteria</taxon>
        <taxon>Bacillati</taxon>
        <taxon>Chloroflexota</taxon>
        <taxon>Dehalococcoidia</taxon>
        <taxon>Dehalococcoidales</taxon>
        <taxon>Dehalococcoidaceae</taxon>
        <taxon>Dehalogenimonas</taxon>
    </lineage>
</organism>
<dbReference type="AlphaFoldDB" id="A0A0W0GJQ4"/>
<protein>
    <submittedName>
        <fullName evidence="11">Nucleoside-diphosphate-sugar pyrophosphorylase</fullName>
        <ecNumber evidence="11">2.7.7.24</ecNumber>
    </submittedName>
</protein>
<dbReference type="PANTHER" id="PTHR43584:SF8">
    <property type="entry name" value="N-ACETYLMURAMATE ALPHA-1-PHOSPHATE URIDYLYLTRANSFERASE"/>
    <property type="match status" value="1"/>
</dbReference>
<comment type="caution">
    <text evidence="11">The sequence shown here is derived from an EMBL/GenBank/DDBJ whole genome shotgun (WGS) entry which is preliminary data.</text>
</comment>
<dbReference type="SUPFAM" id="SSF53448">
    <property type="entry name" value="Nucleotide-diphospho-sugar transferases"/>
    <property type="match status" value="1"/>
</dbReference>
<dbReference type="CDD" id="cd04181">
    <property type="entry name" value="NTP_transferase"/>
    <property type="match status" value="1"/>
</dbReference>
<evidence type="ECO:0000313" key="11">
    <source>
        <dbReference type="EMBL" id="KTB48754.1"/>
    </source>
</evidence>
<dbReference type="GO" id="GO:0003977">
    <property type="term" value="F:UDP-N-acetylglucosamine diphosphorylase activity"/>
    <property type="evidence" value="ECO:0007669"/>
    <property type="project" value="UniProtKB-EC"/>
</dbReference>
<keyword evidence="5" id="KW-0511">Multifunctional enzyme</keyword>
<dbReference type="Pfam" id="PF25087">
    <property type="entry name" value="GMPPB_C"/>
    <property type="match status" value="1"/>
</dbReference>
<dbReference type="Gene3D" id="2.160.10.10">
    <property type="entry name" value="Hexapeptide repeat proteins"/>
    <property type="match status" value="1"/>
</dbReference>
<evidence type="ECO:0000259" key="10">
    <source>
        <dbReference type="Pfam" id="PF25087"/>
    </source>
</evidence>
<dbReference type="RefSeq" id="WP_058439691.1">
    <property type="nucleotide sequence ID" value="NZ_KQ758903.1"/>
</dbReference>
<dbReference type="InterPro" id="IPR011004">
    <property type="entry name" value="Trimer_LpxA-like_sf"/>
</dbReference>
<sequence>MRQAIILAAGEGQRLRPLTASRPKVMLKAAGKPIIGYVIESLIACGIRNIVIVAGYRRDQLFDALGDGSSSGVNIRYVIQEHQAGTGHALKQAESLADNEFLLLPGDHLIEAATIREICMLDPLALLVKRIPNDQTVRYGAVSISGGEVKEIIEKPAQPCDKPVSTGIFKLDKTIFQHLGQVSDIPAAINTMVAKGARIRAVEADGTWLDAIYPWDLLELNNHALKTLPPDIRGTLENGVFTSGATSIGTSSRIRSGSYLTGPAHIGGLCNIGPAAVIGPGVSIGDSVSVGALCVITNSIIGDDVVIGPGAVIENSIIGPGCSIGANFSSCSGEAEIKVDGEWLVRKAGSIIGENCRLEASVVASPGVVLGNESSVMAMKNITGRFADGSRVV</sequence>
<proteinExistence type="predicted"/>
<gene>
    <name evidence="11" type="ORF">DEALK_16010</name>
</gene>
<dbReference type="InterPro" id="IPR029044">
    <property type="entry name" value="Nucleotide-diphossugar_trans"/>
</dbReference>
<dbReference type="STRING" id="1217799.DEALK_16010"/>
<evidence type="ECO:0000256" key="8">
    <source>
        <dbReference type="ARBA" id="ARBA00048493"/>
    </source>
</evidence>
<evidence type="ECO:0000313" key="12">
    <source>
        <dbReference type="Proteomes" id="UP000053947"/>
    </source>
</evidence>
<name>A0A0W0GJQ4_9CHLR</name>
<accession>A0A0W0GJQ4</accession>
<feature type="domain" description="Nucleotidyl transferase" evidence="9">
    <location>
        <begin position="4"/>
        <end position="224"/>
    </location>
</feature>
<dbReference type="SUPFAM" id="SSF51161">
    <property type="entry name" value="Trimeric LpxA-like enzymes"/>
    <property type="match status" value="1"/>
</dbReference>
<dbReference type="InterPro" id="IPR056729">
    <property type="entry name" value="GMPPB_C"/>
</dbReference>
<comment type="catalytic activity">
    <reaction evidence="8">
        <text>N-acetyl-alpha-D-glucosamine 1-phosphate + UTP + H(+) = UDP-N-acetyl-alpha-D-glucosamine + diphosphate</text>
        <dbReference type="Rhea" id="RHEA:13509"/>
        <dbReference type="ChEBI" id="CHEBI:15378"/>
        <dbReference type="ChEBI" id="CHEBI:33019"/>
        <dbReference type="ChEBI" id="CHEBI:46398"/>
        <dbReference type="ChEBI" id="CHEBI:57705"/>
        <dbReference type="ChEBI" id="CHEBI:57776"/>
        <dbReference type="EC" id="2.7.7.23"/>
    </reaction>
</comment>
<dbReference type="Proteomes" id="UP000053947">
    <property type="component" value="Unassembled WGS sequence"/>
</dbReference>
<feature type="domain" description="Mannose-1-phosphate guanyltransferase C-terminal" evidence="10">
    <location>
        <begin position="262"/>
        <end position="372"/>
    </location>
</feature>
<reference evidence="11 12" key="1">
    <citation type="submission" date="2015-06" db="EMBL/GenBank/DDBJ databases">
        <title>Genome sequence of the organohalide-respiring Dehalogenimonas alkenigignens type strain (IP3-3T).</title>
        <authorList>
            <person name="Key T.A."/>
            <person name="Richmond D.P."/>
            <person name="Bowman K.S."/>
            <person name="Cho Y.-J."/>
            <person name="Chun J."/>
            <person name="da Costa M.S."/>
            <person name="Rainey F.A."/>
            <person name="Moe W.M."/>
        </authorList>
    </citation>
    <scope>NUCLEOTIDE SEQUENCE [LARGE SCALE GENOMIC DNA]</scope>
    <source>
        <strain evidence="11 12">IP3-3</strain>
    </source>
</reference>
<comment type="catalytic activity">
    <reaction evidence="7">
        <text>alpha-D-glucosamine 1-phosphate + acetyl-CoA = N-acetyl-alpha-D-glucosamine 1-phosphate + CoA + H(+)</text>
        <dbReference type="Rhea" id="RHEA:13725"/>
        <dbReference type="ChEBI" id="CHEBI:15378"/>
        <dbReference type="ChEBI" id="CHEBI:57287"/>
        <dbReference type="ChEBI" id="CHEBI:57288"/>
        <dbReference type="ChEBI" id="CHEBI:57776"/>
        <dbReference type="ChEBI" id="CHEBI:58516"/>
        <dbReference type="EC" id="2.3.1.157"/>
    </reaction>
</comment>
<evidence type="ECO:0000256" key="6">
    <source>
        <dbReference type="ARBA" id="ARBA00023315"/>
    </source>
</evidence>
<keyword evidence="3 11" id="KW-0808">Transferase</keyword>
<evidence type="ECO:0000256" key="3">
    <source>
        <dbReference type="ARBA" id="ARBA00022679"/>
    </source>
</evidence>
<dbReference type="EC" id="2.7.7.24" evidence="11"/>
<evidence type="ECO:0000256" key="2">
    <source>
        <dbReference type="ARBA" id="ARBA00005208"/>
    </source>
</evidence>
<evidence type="ECO:0000259" key="9">
    <source>
        <dbReference type="Pfam" id="PF00483"/>
    </source>
</evidence>
<evidence type="ECO:0000256" key="1">
    <source>
        <dbReference type="ARBA" id="ARBA00005166"/>
    </source>
</evidence>
<dbReference type="PANTHER" id="PTHR43584">
    <property type="entry name" value="NUCLEOTIDYL TRANSFERASE"/>
    <property type="match status" value="1"/>
</dbReference>
<comment type="pathway">
    <text evidence="2">Nucleotide-sugar biosynthesis; UDP-N-acetyl-alpha-D-glucosamine biosynthesis; UDP-N-acetyl-alpha-D-glucosamine from N-acetyl-alpha-D-glucosamine 1-phosphate: step 1/1.</text>
</comment>
<comment type="pathway">
    <text evidence="1">Nucleotide-sugar biosynthesis; UDP-N-acetyl-alpha-D-glucosamine biosynthesis; N-acetyl-alpha-D-glucosamine 1-phosphate from alpha-D-glucosamine 6-phosphate (route II): step 2/2.</text>
</comment>
<dbReference type="GO" id="GO:0019134">
    <property type="term" value="F:glucosamine-1-phosphate N-acetyltransferase activity"/>
    <property type="evidence" value="ECO:0007669"/>
    <property type="project" value="UniProtKB-EC"/>
</dbReference>
<evidence type="ECO:0000256" key="5">
    <source>
        <dbReference type="ARBA" id="ARBA00023268"/>
    </source>
</evidence>
<keyword evidence="12" id="KW-1185">Reference proteome</keyword>
<evidence type="ECO:0000256" key="4">
    <source>
        <dbReference type="ARBA" id="ARBA00022695"/>
    </source>
</evidence>
<dbReference type="InterPro" id="IPR005835">
    <property type="entry name" value="NTP_transferase_dom"/>
</dbReference>